<dbReference type="Pfam" id="PF13699">
    <property type="entry name" value="eCIS_core"/>
    <property type="match status" value="1"/>
</dbReference>
<feature type="domain" description="eCIS core" evidence="1">
    <location>
        <begin position="67"/>
        <end position="132"/>
    </location>
</feature>
<comment type="caution">
    <text evidence="2">The sequence shown here is derived from an EMBL/GenBank/DDBJ whole genome shotgun (WGS) entry which is preliminary data.</text>
</comment>
<dbReference type="AlphaFoldDB" id="A9DMM5"/>
<name>A9DMM5_9FLAO</name>
<proteinExistence type="predicted"/>
<organism evidence="2 3">
    <name type="scientific">Kordia algicida OT-1</name>
    <dbReference type="NCBI Taxonomy" id="391587"/>
    <lineage>
        <taxon>Bacteria</taxon>
        <taxon>Pseudomonadati</taxon>
        <taxon>Bacteroidota</taxon>
        <taxon>Flavobacteriia</taxon>
        <taxon>Flavobacteriales</taxon>
        <taxon>Flavobacteriaceae</taxon>
        <taxon>Kordia</taxon>
    </lineage>
</organism>
<dbReference type="EMBL" id="ABIB01000002">
    <property type="protein sequence ID" value="EDP97743.1"/>
    <property type="molecule type" value="Genomic_DNA"/>
</dbReference>
<dbReference type="RefSeq" id="WP_007096791.1">
    <property type="nucleotide sequence ID" value="NZ_CP142125.1"/>
</dbReference>
<protein>
    <recommendedName>
        <fullName evidence="1">eCIS core domain-containing protein</fullName>
    </recommendedName>
</protein>
<sequence>MNSYQEKAAKKTQKSVANEVMQQQATSAVFQFEDNRPETAVQLKIKEKLAATNSATPIQQKKNNTGLPNKLKSGIENLSGHSMDDVKVYYNSSKPAQLNAHAYAQGTNIHIASGQEKHLPHEAWHVVQQKQGRVKPTKQLKQKVNINDDVGLEKEADIMGAKAMQMKAKTTTYAKKATASSSKETLQLFSYRGKAPIKGVTMSVKIVNGGGRLTIIDETETDKAVGHLGGYIKYSIDKANQELVLDHFEAHPSGAGLGTLLMFELANLATRHGFKIISVANPALSAMGAYKAFGGVPRDAQEHEARTEMYAGAMQENPRVHRNFVKNEAHAIADSVVGKEKYFNPGLKPLAEANTYIGAVGDHKAAHSGADDIHRAADLSALSSQLIYHVNTLNRTTFTSLDRRWDITG</sequence>
<evidence type="ECO:0000313" key="3">
    <source>
        <dbReference type="Proteomes" id="UP000002945"/>
    </source>
</evidence>
<dbReference type="HOGENOM" id="CLU_672297_0_0_10"/>
<accession>A9DMM5</accession>
<dbReference type="STRING" id="391587.KAOT1_21312"/>
<dbReference type="eggNOG" id="COG3177">
    <property type="taxonomic scope" value="Bacteria"/>
</dbReference>
<evidence type="ECO:0000259" key="1">
    <source>
        <dbReference type="Pfam" id="PF13699"/>
    </source>
</evidence>
<dbReference type="Proteomes" id="UP000002945">
    <property type="component" value="Unassembled WGS sequence"/>
</dbReference>
<evidence type="ECO:0000313" key="2">
    <source>
        <dbReference type="EMBL" id="EDP97743.1"/>
    </source>
</evidence>
<reference evidence="2 3" key="1">
    <citation type="journal article" date="2011" name="J. Bacteriol.">
        <title>Genome sequence of the algicidal bacterium Kordia algicida OT-1.</title>
        <authorList>
            <person name="Lee H.S."/>
            <person name="Kang S.G."/>
            <person name="Kwon K.K."/>
            <person name="Lee J.H."/>
            <person name="Kim S.J."/>
        </authorList>
    </citation>
    <scope>NUCLEOTIDE SEQUENCE [LARGE SCALE GENOMIC DNA]</scope>
    <source>
        <strain evidence="2 3">OT-1</strain>
    </source>
</reference>
<dbReference type="InterPro" id="IPR025295">
    <property type="entry name" value="eCIS_core_dom"/>
</dbReference>
<dbReference type="OrthoDB" id="292792at2"/>
<gene>
    <name evidence="2" type="ORF">KAOT1_21312</name>
</gene>
<keyword evidence="3" id="KW-1185">Reference proteome</keyword>